<organism evidence="2">
    <name type="scientific">Rhizophora mucronata</name>
    <name type="common">Asiatic mangrove</name>
    <dbReference type="NCBI Taxonomy" id="61149"/>
    <lineage>
        <taxon>Eukaryota</taxon>
        <taxon>Viridiplantae</taxon>
        <taxon>Streptophyta</taxon>
        <taxon>Embryophyta</taxon>
        <taxon>Tracheophyta</taxon>
        <taxon>Spermatophyta</taxon>
        <taxon>Magnoliopsida</taxon>
        <taxon>eudicotyledons</taxon>
        <taxon>Gunneridae</taxon>
        <taxon>Pentapetalae</taxon>
        <taxon>rosids</taxon>
        <taxon>fabids</taxon>
        <taxon>Malpighiales</taxon>
        <taxon>Rhizophoraceae</taxon>
        <taxon>Rhizophora</taxon>
    </lineage>
</organism>
<evidence type="ECO:0000256" key="1">
    <source>
        <dbReference type="SAM" id="MobiDB-lite"/>
    </source>
</evidence>
<dbReference type="AlphaFoldDB" id="A0A2P2JVS2"/>
<reference evidence="2" key="1">
    <citation type="submission" date="2018-02" db="EMBL/GenBank/DDBJ databases">
        <title>Rhizophora mucronata_Transcriptome.</title>
        <authorList>
            <person name="Meera S.P."/>
            <person name="Sreeshan A."/>
            <person name="Augustine A."/>
        </authorList>
    </citation>
    <scope>NUCLEOTIDE SEQUENCE</scope>
    <source>
        <tissue evidence="2">Leaf</tissue>
    </source>
</reference>
<name>A0A2P2JVS2_RHIMU</name>
<sequence>MKEVPKRNQNSDHSSHSPSRCQSQRCLSFIHYLVTEEPPTDPDLLQLPGHQASVCQAPTLISVKTPSIPFIN</sequence>
<feature type="region of interest" description="Disordered" evidence="1">
    <location>
        <begin position="1"/>
        <end position="21"/>
    </location>
</feature>
<feature type="compositionally biased region" description="Basic and acidic residues" evidence="1">
    <location>
        <begin position="1"/>
        <end position="15"/>
    </location>
</feature>
<accession>A0A2P2JVS2</accession>
<dbReference type="EMBL" id="GGEC01017059">
    <property type="protein sequence ID" value="MBW97542.1"/>
    <property type="molecule type" value="Transcribed_RNA"/>
</dbReference>
<proteinExistence type="predicted"/>
<protein>
    <submittedName>
        <fullName evidence="2">MLO-like protein</fullName>
    </submittedName>
</protein>
<evidence type="ECO:0000313" key="2">
    <source>
        <dbReference type="EMBL" id="MBW97542.1"/>
    </source>
</evidence>